<comment type="cofactor">
    <cofactor evidence="1">
        <name>FMN</name>
        <dbReference type="ChEBI" id="CHEBI:58210"/>
    </cofactor>
</comment>
<organism evidence="6 7">
    <name type="scientific">Paracoccus onubensis</name>
    <dbReference type="NCBI Taxonomy" id="1675788"/>
    <lineage>
        <taxon>Bacteria</taxon>
        <taxon>Pseudomonadati</taxon>
        <taxon>Pseudomonadota</taxon>
        <taxon>Alphaproteobacteria</taxon>
        <taxon>Rhodobacterales</taxon>
        <taxon>Paracoccaceae</taxon>
        <taxon>Paracoccus</taxon>
    </lineage>
</organism>
<comment type="caution">
    <text evidence="6">The sequence shown here is derived from an EMBL/GenBank/DDBJ whole genome shotgun (WGS) entry which is preliminary data.</text>
</comment>
<keyword evidence="7" id="KW-1185">Reference proteome</keyword>
<dbReference type="GO" id="GO:0010181">
    <property type="term" value="F:FMN binding"/>
    <property type="evidence" value="ECO:0007669"/>
    <property type="project" value="InterPro"/>
</dbReference>
<evidence type="ECO:0000256" key="1">
    <source>
        <dbReference type="ARBA" id="ARBA00001917"/>
    </source>
</evidence>
<evidence type="ECO:0000256" key="4">
    <source>
        <dbReference type="ARBA" id="ARBA00038054"/>
    </source>
</evidence>
<dbReference type="InterPro" id="IPR012349">
    <property type="entry name" value="Split_barrel_FMN-bd"/>
</dbReference>
<name>A0A418T2C9_9RHOB</name>
<dbReference type="PANTHER" id="PTHR33798">
    <property type="entry name" value="FLAVOPROTEIN OXYGENASE"/>
    <property type="match status" value="1"/>
</dbReference>
<evidence type="ECO:0000313" key="7">
    <source>
        <dbReference type="Proteomes" id="UP000284202"/>
    </source>
</evidence>
<dbReference type="Pfam" id="PF01613">
    <property type="entry name" value="Flavin_Reduct"/>
    <property type="match status" value="1"/>
</dbReference>
<sequence length="205" mass="22876">MEFDLTELHPRDRYRLLTNFVGPRPIALVTTRSAAGRDNGAPMSFFNVFSHDPAILALGIQPRADGCEKDTVANIRDTGEFTVNMIDMALSRTMLICGLGVDSDVDELQLAREQVSPGAQVACPRLTASPCAMECRVDRLIEYPRRVIILGEVVHMHVRRDCLDAQGRYVDAGTYHPIARLHADNYIVADRQFELKPPSLDEIAR</sequence>
<dbReference type="EMBL" id="QZCG01000003">
    <property type="protein sequence ID" value="RJE87280.1"/>
    <property type="molecule type" value="Genomic_DNA"/>
</dbReference>
<comment type="similarity">
    <text evidence="4">Belongs to the flavoredoxin family.</text>
</comment>
<protein>
    <submittedName>
        <fullName evidence="6">Flavin reductase family protein</fullName>
    </submittedName>
</protein>
<dbReference type="GO" id="GO:0016646">
    <property type="term" value="F:oxidoreductase activity, acting on the CH-NH group of donors, NAD or NADP as acceptor"/>
    <property type="evidence" value="ECO:0007669"/>
    <property type="project" value="UniProtKB-ARBA"/>
</dbReference>
<keyword evidence="3" id="KW-0288">FMN</keyword>
<dbReference type="SMART" id="SM00903">
    <property type="entry name" value="Flavin_Reduct"/>
    <property type="match status" value="1"/>
</dbReference>
<dbReference type="Proteomes" id="UP000284202">
    <property type="component" value="Unassembled WGS sequence"/>
</dbReference>
<evidence type="ECO:0000259" key="5">
    <source>
        <dbReference type="SMART" id="SM00903"/>
    </source>
</evidence>
<gene>
    <name evidence="6" type="ORF">D3P04_05965</name>
</gene>
<evidence type="ECO:0000256" key="2">
    <source>
        <dbReference type="ARBA" id="ARBA00022630"/>
    </source>
</evidence>
<dbReference type="OrthoDB" id="9783347at2"/>
<proteinExistence type="inferred from homology"/>
<dbReference type="InterPro" id="IPR002563">
    <property type="entry name" value="Flavin_Rdtase-like_dom"/>
</dbReference>
<dbReference type="SUPFAM" id="SSF50475">
    <property type="entry name" value="FMN-binding split barrel"/>
    <property type="match status" value="1"/>
</dbReference>
<reference evidence="7" key="1">
    <citation type="submission" date="2018-09" db="EMBL/GenBank/DDBJ databases">
        <title>Acidovorax cavernicola nov. sp. isolated from Gruta de las Maravillas (Aracena, Spain).</title>
        <authorList>
            <person name="Jurado V."/>
            <person name="Gutierrez-Patricio S."/>
            <person name="Gonzalez-Pimentel J.L."/>
            <person name="Miller A.Z."/>
            <person name="Laiz L."/>
            <person name="Saiz-Jimenez C."/>
        </authorList>
    </citation>
    <scope>NUCLEOTIDE SEQUENCE [LARGE SCALE GENOMIC DNA]</scope>
    <source>
        <strain evidence="7">1011MAR3C25</strain>
    </source>
</reference>
<accession>A0A418T2C9</accession>
<evidence type="ECO:0000256" key="3">
    <source>
        <dbReference type="ARBA" id="ARBA00022643"/>
    </source>
</evidence>
<dbReference type="Gene3D" id="2.30.110.10">
    <property type="entry name" value="Electron Transport, Fmn-binding Protein, Chain A"/>
    <property type="match status" value="1"/>
</dbReference>
<dbReference type="PANTHER" id="PTHR33798:SF5">
    <property type="entry name" value="FLAVIN REDUCTASE LIKE DOMAIN-CONTAINING PROTEIN"/>
    <property type="match status" value="1"/>
</dbReference>
<feature type="domain" description="Flavin reductase like" evidence="5">
    <location>
        <begin position="21"/>
        <end position="171"/>
    </location>
</feature>
<evidence type="ECO:0000313" key="6">
    <source>
        <dbReference type="EMBL" id="RJE87280.1"/>
    </source>
</evidence>
<keyword evidence="2" id="KW-0285">Flavoprotein</keyword>
<dbReference type="RefSeq" id="WP_119746884.1">
    <property type="nucleotide sequence ID" value="NZ_QZCG01000003.1"/>
</dbReference>
<dbReference type="AlphaFoldDB" id="A0A418T2C9"/>